<proteinExistence type="predicted"/>
<dbReference type="SUPFAM" id="SSF48230">
    <property type="entry name" value="Chondroitin AC/alginate lyase"/>
    <property type="match status" value="1"/>
</dbReference>
<accession>G8NSI3</accession>
<dbReference type="Gene3D" id="1.50.10.100">
    <property type="entry name" value="Chondroitin AC/alginate lyase"/>
    <property type="match status" value="1"/>
</dbReference>
<organism evidence="4 5">
    <name type="scientific">Granulicella mallensis (strain ATCC BAA-1857 / DSM 23137 / MP5ACTX8)</name>
    <dbReference type="NCBI Taxonomy" id="682795"/>
    <lineage>
        <taxon>Bacteria</taxon>
        <taxon>Pseudomonadati</taxon>
        <taxon>Acidobacteriota</taxon>
        <taxon>Terriglobia</taxon>
        <taxon>Terriglobales</taxon>
        <taxon>Acidobacteriaceae</taxon>
        <taxon>Granulicella</taxon>
    </lineage>
</organism>
<evidence type="ECO:0000259" key="3">
    <source>
        <dbReference type="Pfam" id="PF05426"/>
    </source>
</evidence>
<dbReference type="KEGG" id="gma:AciX8_4284"/>
<evidence type="ECO:0000256" key="1">
    <source>
        <dbReference type="ARBA" id="ARBA00022729"/>
    </source>
</evidence>
<dbReference type="HOGENOM" id="CLU_031144_0_0_0"/>
<reference evidence="4 5" key="1">
    <citation type="submission" date="2011-11" db="EMBL/GenBank/DDBJ databases">
        <title>Complete sequence of Granulicella mallensis MP5ACTX8.</title>
        <authorList>
            <consortium name="US DOE Joint Genome Institute"/>
            <person name="Lucas S."/>
            <person name="Copeland A."/>
            <person name="Lapidus A."/>
            <person name="Cheng J.-F."/>
            <person name="Goodwin L."/>
            <person name="Pitluck S."/>
            <person name="Peters L."/>
            <person name="Lu M."/>
            <person name="Detter J.C."/>
            <person name="Han C."/>
            <person name="Tapia R."/>
            <person name="Land M."/>
            <person name="Hauser L."/>
            <person name="Kyrpides N."/>
            <person name="Ivanova N."/>
            <person name="Mikhailova N."/>
            <person name="Pagani I."/>
            <person name="Rawat S."/>
            <person name="Mannisto M."/>
            <person name="Haggblom M."/>
            <person name="Woyke T."/>
        </authorList>
    </citation>
    <scope>NUCLEOTIDE SEQUENCE [LARGE SCALE GENOMIC DNA]</scope>
    <source>
        <strain evidence="5">ATCC BAA-1857 / DSM 23137 / MP5ACTX8</strain>
    </source>
</reference>
<gene>
    <name evidence="4" type="ordered locus">AciX8_4284</name>
</gene>
<dbReference type="GO" id="GO:0016829">
    <property type="term" value="F:lyase activity"/>
    <property type="evidence" value="ECO:0007669"/>
    <property type="project" value="UniProtKB-KW"/>
</dbReference>
<dbReference type="OrthoDB" id="428577at2"/>
<feature type="domain" description="Alginate lyase" evidence="3">
    <location>
        <begin position="70"/>
        <end position="341"/>
    </location>
</feature>
<dbReference type="GO" id="GO:0042597">
    <property type="term" value="C:periplasmic space"/>
    <property type="evidence" value="ECO:0007669"/>
    <property type="project" value="InterPro"/>
</dbReference>
<dbReference type="EMBL" id="CP003130">
    <property type="protein sequence ID" value="AEU38559.1"/>
    <property type="molecule type" value="Genomic_DNA"/>
</dbReference>
<dbReference type="STRING" id="682795.AciX8_4284"/>
<sequence precursor="true">MNKLLCMRFIACVILFALGVPALVAQAPKPRVFLINASALIHEKQHPNTDLLKLVRKDADAALQTPPLTITVKTKTPPSGDKHDYMSMARYWWPNPNTKDHLPYVRHDGLSNPEIKGITDHELLDRVAASSRALALGWYLTGDERYAAHATLLLRTFFLDKATAMNPNLEFAQYVAGVNTGRGTGVLDARGLSIAVDAVGMLAGSKSWTPEDQAALQHWFGEYYTWLTTSKNGKEEAAAANNHGSWYAVQAASIAMFLSKTDDAQKIAERVRDQRIPSQFDAQGMQKYELARTNSFSYSAFNLDALTNLAAIVAPTGIDLYKPVKPGAPGILTGVDALLPYDAQHPWPHDQISKGKEDSLCPALIRTAAHTQDAKYAEAERRFDCKQTAVTLLESPTRSN</sequence>
<dbReference type="eggNOG" id="ENOG502Z7SW">
    <property type="taxonomic scope" value="Bacteria"/>
</dbReference>
<dbReference type="Pfam" id="PF05426">
    <property type="entry name" value="Alginate_lyase"/>
    <property type="match status" value="1"/>
</dbReference>
<dbReference type="AlphaFoldDB" id="G8NSI3"/>
<keyword evidence="5" id="KW-1185">Reference proteome</keyword>
<keyword evidence="2" id="KW-0456">Lyase</keyword>
<dbReference type="InterPro" id="IPR008397">
    <property type="entry name" value="Alginate_lyase_dom"/>
</dbReference>
<name>G8NSI3_GRAMM</name>
<evidence type="ECO:0000313" key="5">
    <source>
        <dbReference type="Proteomes" id="UP000007113"/>
    </source>
</evidence>
<protein>
    <recommendedName>
        <fullName evidence="3">Alginate lyase domain-containing protein</fullName>
    </recommendedName>
</protein>
<evidence type="ECO:0000313" key="4">
    <source>
        <dbReference type="EMBL" id="AEU38559.1"/>
    </source>
</evidence>
<dbReference type="Proteomes" id="UP000007113">
    <property type="component" value="Chromosome"/>
</dbReference>
<evidence type="ECO:0000256" key="2">
    <source>
        <dbReference type="ARBA" id="ARBA00023239"/>
    </source>
</evidence>
<dbReference type="InterPro" id="IPR008929">
    <property type="entry name" value="Chondroitin_lyas"/>
</dbReference>
<keyword evidence="1" id="KW-0732">Signal</keyword>